<keyword evidence="2" id="KW-1185">Reference proteome</keyword>
<reference evidence="1 2" key="1">
    <citation type="submission" date="2022-09" db="EMBL/GenBank/DDBJ databases">
        <authorList>
            <person name="Han X.L."/>
            <person name="Wang Q."/>
            <person name="Lu T."/>
        </authorList>
    </citation>
    <scope>NUCLEOTIDE SEQUENCE [LARGE SCALE GENOMIC DNA]</scope>
    <source>
        <strain evidence="1 2">WQ 127069</strain>
    </source>
</reference>
<dbReference type="SUPFAM" id="SSF53474">
    <property type="entry name" value="alpha/beta-Hydrolases"/>
    <property type="match status" value="1"/>
</dbReference>
<accession>A0ABT2UCQ7</accession>
<comment type="caution">
    <text evidence="1">The sequence shown here is derived from an EMBL/GenBank/DDBJ whole genome shotgun (WGS) entry which is preliminary data.</text>
</comment>
<dbReference type="Pfam" id="PF00756">
    <property type="entry name" value="Esterase"/>
    <property type="match status" value="1"/>
</dbReference>
<dbReference type="PANTHER" id="PTHR48098">
    <property type="entry name" value="ENTEROCHELIN ESTERASE-RELATED"/>
    <property type="match status" value="1"/>
</dbReference>
<dbReference type="Gene3D" id="3.40.50.1820">
    <property type="entry name" value="alpha/beta hydrolase"/>
    <property type="match status" value="1"/>
</dbReference>
<gene>
    <name evidence="1" type="ORF">OB236_04915</name>
</gene>
<keyword evidence="1" id="KW-0378">Hydrolase</keyword>
<evidence type="ECO:0000313" key="2">
    <source>
        <dbReference type="Proteomes" id="UP001652445"/>
    </source>
</evidence>
<sequence length="241" mass="27318">MDEAIYYKRTIVKEQVPSTSLGQERPVRILLPPGYQELNTYPVIYCQDGEQFFNFGRIATLMNHLIYDEGVQPAIIVGVDVDVSTRTSEYAPGEARFEAYTHFFSQELLPFVESRFPVGSIAKDRIIAGDSLGGTVSLHLALNYRSLFCNVLSLSGAFLQQTQDQVAKETDLSWLNLYMLIGTDELEIATQGGTYDFLEANRQTKQLLEARSCNLTYIEKPGKHVWGFWQKELPEALKLFL</sequence>
<proteinExistence type="predicted"/>
<dbReference type="PANTHER" id="PTHR48098:SF3">
    <property type="entry name" value="IRON(III) ENTEROBACTIN ESTERASE"/>
    <property type="match status" value="1"/>
</dbReference>
<dbReference type="Proteomes" id="UP001652445">
    <property type="component" value="Unassembled WGS sequence"/>
</dbReference>
<evidence type="ECO:0000313" key="1">
    <source>
        <dbReference type="EMBL" id="MCU6791469.1"/>
    </source>
</evidence>
<dbReference type="InterPro" id="IPR029058">
    <property type="entry name" value="AB_hydrolase_fold"/>
</dbReference>
<dbReference type="InterPro" id="IPR000801">
    <property type="entry name" value="Esterase-like"/>
</dbReference>
<dbReference type="EMBL" id="JAOQIO010000007">
    <property type="protein sequence ID" value="MCU6791469.1"/>
    <property type="molecule type" value="Genomic_DNA"/>
</dbReference>
<protein>
    <submittedName>
        <fullName evidence="1">Alpha/beta hydrolase-fold protein</fullName>
    </submittedName>
</protein>
<dbReference type="RefSeq" id="WP_262683015.1">
    <property type="nucleotide sequence ID" value="NZ_JAOQIO010000007.1"/>
</dbReference>
<organism evidence="1 2">
    <name type="scientific">Paenibacillus baimaensis</name>
    <dbReference type="NCBI Taxonomy" id="2982185"/>
    <lineage>
        <taxon>Bacteria</taxon>
        <taxon>Bacillati</taxon>
        <taxon>Bacillota</taxon>
        <taxon>Bacilli</taxon>
        <taxon>Bacillales</taxon>
        <taxon>Paenibacillaceae</taxon>
        <taxon>Paenibacillus</taxon>
    </lineage>
</organism>
<dbReference type="GO" id="GO:0016787">
    <property type="term" value="F:hydrolase activity"/>
    <property type="evidence" value="ECO:0007669"/>
    <property type="project" value="UniProtKB-KW"/>
</dbReference>
<name>A0ABT2UCQ7_9BACL</name>
<dbReference type="InterPro" id="IPR050583">
    <property type="entry name" value="Mycobacterial_A85_antigen"/>
</dbReference>